<evidence type="ECO:0000256" key="6">
    <source>
        <dbReference type="ARBA" id="ARBA00022660"/>
    </source>
</evidence>
<dbReference type="AlphaFoldDB" id="A0A164RG84"/>
<keyword evidence="15" id="KW-0830">Ubiquinone</keyword>
<comment type="similarity">
    <text evidence="3">Belongs to the complex I NDUFA2 subunit family.</text>
</comment>
<comment type="function">
    <text evidence="1">Accessory subunit of the mitochondrial membrane respiratory chain NADH dehydrogenase (Complex I), that is believed not to be involved in catalysis. Complex I functions in the transfer of electrons from NADH to the respiratory chain. The immediate electron acceptor for the enzyme is believed to be ubiquinone.</text>
</comment>
<evidence type="ECO:0000256" key="12">
    <source>
        <dbReference type="ARBA" id="ARBA00032513"/>
    </source>
</evidence>
<comment type="caution">
    <text evidence="15">The sequence shown here is derived from an EMBL/GenBank/DDBJ whole genome shotgun (WGS) entry which is preliminary data.</text>
</comment>
<name>A0A164RG84_9CRUS</name>
<dbReference type="Proteomes" id="UP000076858">
    <property type="component" value="Unassembled WGS sequence"/>
</dbReference>
<evidence type="ECO:0000313" key="16">
    <source>
        <dbReference type="Proteomes" id="UP000076858"/>
    </source>
</evidence>
<dbReference type="InterPro" id="IPR007741">
    <property type="entry name" value="Ribosomal_mL43/mS25/NADH_DH"/>
</dbReference>
<sequence>MAALRAVKILPHVKEIRIHLCQKSDASKGVRDFIEKHYIDLKKTNPATPILIRECSGVLPKVYARHEKGVEVSVSVSNLAAEKIHSVLEGLVQKK</sequence>
<keyword evidence="13" id="KW-1015">Disulfide bond</keyword>
<gene>
    <name evidence="15" type="ORF">APZ42_027288</name>
</gene>
<evidence type="ECO:0000256" key="8">
    <source>
        <dbReference type="ARBA" id="ARBA00022982"/>
    </source>
</evidence>
<dbReference type="STRING" id="35525.A0A164RG84"/>
<evidence type="ECO:0000256" key="4">
    <source>
        <dbReference type="ARBA" id="ARBA00016394"/>
    </source>
</evidence>
<evidence type="ECO:0000256" key="3">
    <source>
        <dbReference type="ARBA" id="ARBA00008939"/>
    </source>
</evidence>
<evidence type="ECO:0000259" key="14">
    <source>
        <dbReference type="SMART" id="SM00916"/>
    </source>
</evidence>
<protein>
    <recommendedName>
        <fullName evidence="4">NADH dehydrogenase [ubiquinone] 1 alpha subcomplex subunit 2</fullName>
    </recommendedName>
    <alternativeName>
        <fullName evidence="11">Complex I-B8</fullName>
    </alternativeName>
    <alternativeName>
        <fullName evidence="12">NADH-ubiquinone oxidoreductase B8 subunit</fullName>
    </alternativeName>
</protein>
<evidence type="ECO:0000256" key="1">
    <source>
        <dbReference type="ARBA" id="ARBA00003195"/>
    </source>
</evidence>
<proteinExistence type="inferred from homology"/>
<evidence type="ECO:0000256" key="2">
    <source>
        <dbReference type="ARBA" id="ARBA00004443"/>
    </source>
</evidence>
<dbReference type="SMART" id="SM00916">
    <property type="entry name" value="L51_S25_CI-B8"/>
    <property type="match status" value="1"/>
</dbReference>
<keyword evidence="5" id="KW-0813">Transport</keyword>
<keyword evidence="9" id="KW-0496">Mitochondrion</keyword>
<dbReference type="InterPro" id="IPR036249">
    <property type="entry name" value="Thioredoxin-like_sf"/>
</dbReference>
<dbReference type="PANTHER" id="PTHR12878">
    <property type="entry name" value="NADH-UBIQUINONE OXIDOREDUCTASE B8 SUBUNIT"/>
    <property type="match status" value="1"/>
</dbReference>
<dbReference type="Gene3D" id="3.40.30.10">
    <property type="entry name" value="Glutaredoxin"/>
    <property type="match status" value="1"/>
</dbReference>
<comment type="subcellular location">
    <subcellularLocation>
        <location evidence="2">Mitochondrion inner membrane</location>
        <topology evidence="2">Peripheral membrane protein</topology>
        <orientation evidence="2">Matrix side</orientation>
    </subcellularLocation>
</comment>
<dbReference type="OrthoDB" id="10250268at2759"/>
<dbReference type="PIRSF" id="PIRSF005822">
    <property type="entry name" value="NDUA2"/>
    <property type="match status" value="1"/>
</dbReference>
<feature type="disulfide bond" description="Redox-active" evidence="13">
    <location>
        <begin position="21"/>
        <end position="55"/>
    </location>
</feature>
<evidence type="ECO:0000256" key="10">
    <source>
        <dbReference type="ARBA" id="ARBA00023136"/>
    </source>
</evidence>
<keyword evidence="10" id="KW-0472">Membrane</keyword>
<dbReference type="EMBL" id="LRGB01002190">
    <property type="protein sequence ID" value="KZS08626.1"/>
    <property type="molecule type" value="Genomic_DNA"/>
</dbReference>
<evidence type="ECO:0000256" key="13">
    <source>
        <dbReference type="PIRSR" id="PIRSR005822-1"/>
    </source>
</evidence>
<keyword evidence="7" id="KW-0999">Mitochondrion inner membrane</keyword>
<keyword evidence="16" id="KW-1185">Reference proteome</keyword>
<evidence type="ECO:0000256" key="5">
    <source>
        <dbReference type="ARBA" id="ARBA00022448"/>
    </source>
</evidence>
<organism evidence="15 16">
    <name type="scientific">Daphnia magna</name>
    <dbReference type="NCBI Taxonomy" id="35525"/>
    <lineage>
        <taxon>Eukaryota</taxon>
        <taxon>Metazoa</taxon>
        <taxon>Ecdysozoa</taxon>
        <taxon>Arthropoda</taxon>
        <taxon>Crustacea</taxon>
        <taxon>Branchiopoda</taxon>
        <taxon>Diplostraca</taxon>
        <taxon>Cladocera</taxon>
        <taxon>Anomopoda</taxon>
        <taxon>Daphniidae</taxon>
        <taxon>Daphnia</taxon>
    </lineage>
</organism>
<dbReference type="PANTHER" id="PTHR12878:SF0">
    <property type="entry name" value="NADH DEHYDROGENASE [UBIQUINONE] 1 ALPHA SUBCOMPLEX SUBUNIT 2"/>
    <property type="match status" value="1"/>
</dbReference>
<evidence type="ECO:0000256" key="7">
    <source>
        <dbReference type="ARBA" id="ARBA00022792"/>
    </source>
</evidence>
<evidence type="ECO:0000256" key="9">
    <source>
        <dbReference type="ARBA" id="ARBA00023128"/>
    </source>
</evidence>
<evidence type="ECO:0000313" key="15">
    <source>
        <dbReference type="EMBL" id="KZS08626.1"/>
    </source>
</evidence>
<accession>A0A164RG84</accession>
<keyword evidence="8" id="KW-0249">Electron transport</keyword>
<keyword evidence="6" id="KW-0679">Respiratory chain</keyword>
<dbReference type="GO" id="GO:0005743">
    <property type="term" value="C:mitochondrial inner membrane"/>
    <property type="evidence" value="ECO:0007669"/>
    <property type="project" value="UniProtKB-SubCell"/>
</dbReference>
<feature type="domain" description="Ribosomal protein/NADH dehydrogenase" evidence="14">
    <location>
        <begin position="22"/>
        <end position="95"/>
    </location>
</feature>
<reference evidence="15 16" key="1">
    <citation type="submission" date="2016-03" db="EMBL/GenBank/DDBJ databases">
        <title>EvidentialGene: Evidence-directed Construction of Genes on Genomes.</title>
        <authorList>
            <person name="Gilbert D.G."/>
            <person name="Choi J.-H."/>
            <person name="Mockaitis K."/>
            <person name="Colbourne J."/>
            <person name="Pfrender M."/>
        </authorList>
    </citation>
    <scope>NUCLEOTIDE SEQUENCE [LARGE SCALE GENOMIC DNA]</scope>
    <source>
        <strain evidence="15 16">Xinb3</strain>
        <tissue evidence="15">Complete organism</tissue>
    </source>
</reference>
<dbReference type="InterPro" id="IPR016464">
    <property type="entry name" value="NADH_Ub_cplx-1_asu_su-2"/>
</dbReference>
<dbReference type="Pfam" id="PF05047">
    <property type="entry name" value="L51_S25_CI-B8"/>
    <property type="match status" value="1"/>
</dbReference>
<evidence type="ECO:0000256" key="11">
    <source>
        <dbReference type="ARBA" id="ARBA00031441"/>
    </source>
</evidence>
<dbReference type="SUPFAM" id="SSF52833">
    <property type="entry name" value="Thioredoxin-like"/>
    <property type="match status" value="1"/>
</dbReference>